<evidence type="ECO:0000256" key="4">
    <source>
        <dbReference type="HAMAP-Rule" id="MF_02126"/>
    </source>
</evidence>
<keyword evidence="9" id="KW-1185">Reference proteome</keyword>
<dbReference type="NCBIfam" id="TIGR03534">
    <property type="entry name" value="RF_mod_PrmC"/>
    <property type="match status" value="1"/>
</dbReference>
<dbReference type="InterPro" id="IPR029063">
    <property type="entry name" value="SAM-dependent_MTases_sf"/>
</dbReference>
<dbReference type="InterPro" id="IPR050320">
    <property type="entry name" value="N5-glutamine_MTase"/>
</dbReference>
<feature type="binding site" evidence="4">
    <location>
        <begin position="123"/>
        <end position="127"/>
    </location>
    <ligand>
        <name>S-adenosyl-L-methionine</name>
        <dbReference type="ChEBI" id="CHEBI:59789"/>
    </ligand>
</feature>
<evidence type="ECO:0000256" key="1">
    <source>
        <dbReference type="ARBA" id="ARBA00022603"/>
    </source>
</evidence>
<feature type="binding site" evidence="4">
    <location>
        <begin position="190"/>
        <end position="193"/>
    </location>
    <ligand>
        <name>substrate</name>
    </ligand>
</feature>
<feature type="binding site" evidence="4">
    <location>
        <position position="190"/>
    </location>
    <ligand>
        <name>S-adenosyl-L-methionine</name>
        <dbReference type="ChEBI" id="CHEBI:59789"/>
    </ligand>
</feature>
<dbReference type="Pfam" id="PF17827">
    <property type="entry name" value="PrmC_N"/>
    <property type="match status" value="1"/>
</dbReference>
<organism evidence="8 9">
    <name type="scientific">Faecalibacillus faecis</name>
    <dbReference type="NCBI Taxonomy" id="1982628"/>
    <lineage>
        <taxon>Bacteria</taxon>
        <taxon>Bacillati</taxon>
        <taxon>Bacillota</taxon>
        <taxon>Erysipelotrichia</taxon>
        <taxon>Erysipelotrichales</taxon>
        <taxon>Coprobacillaceae</taxon>
        <taxon>Faecalibacillus</taxon>
    </lineage>
</organism>
<proteinExistence type="inferred from homology"/>
<dbReference type="InterPro" id="IPR040758">
    <property type="entry name" value="PrmC_N"/>
</dbReference>
<dbReference type="HAMAP" id="MF_02126">
    <property type="entry name" value="RF_methyltr_PrmC"/>
    <property type="match status" value="1"/>
</dbReference>
<dbReference type="NCBIfam" id="TIGR00536">
    <property type="entry name" value="hemK_fam"/>
    <property type="match status" value="1"/>
</dbReference>
<name>A0A2T3FX93_9FIRM</name>
<protein>
    <recommendedName>
        <fullName evidence="4">Release factor glutamine methyltransferase</fullName>
        <shortName evidence="4">RF MTase</shortName>
        <ecNumber evidence="4">2.1.1.297</ecNumber>
    </recommendedName>
    <alternativeName>
        <fullName evidence="4">N5-glutamine methyltransferase PrmC</fullName>
    </alternativeName>
    <alternativeName>
        <fullName evidence="4">Protein-(glutamine-N5) MTase PrmC</fullName>
    </alternativeName>
    <alternativeName>
        <fullName evidence="4">Protein-glutamine N-methyltransferase PrmC</fullName>
    </alternativeName>
</protein>
<comment type="function">
    <text evidence="4">Methylates the class 1 translation termination release factors RF1/PrfA and RF2/PrfB on the glutamine residue of the universally conserved GGQ motif.</text>
</comment>
<reference evidence="9" key="1">
    <citation type="submission" date="2018-03" db="EMBL/GenBank/DDBJ databases">
        <title>Lachnoclostridium SNUG30370 gen.nov., sp.nov., isolated from human faeces.</title>
        <authorList>
            <person name="Seo B."/>
            <person name="Jeon K."/>
            <person name="Ko G."/>
        </authorList>
    </citation>
    <scope>NUCLEOTIDE SEQUENCE [LARGE SCALE GENOMIC DNA]</scope>
    <source>
        <strain evidence="9">SNUG30370</strain>
    </source>
</reference>
<evidence type="ECO:0000313" key="7">
    <source>
        <dbReference type="EMBL" id="MCB8609582.1"/>
    </source>
</evidence>
<dbReference type="PANTHER" id="PTHR18895:SF74">
    <property type="entry name" value="MTRF1L RELEASE FACTOR GLUTAMINE METHYLTRANSFERASE"/>
    <property type="match status" value="1"/>
</dbReference>
<keyword evidence="2 4" id="KW-0808">Transferase</keyword>
<comment type="catalytic activity">
    <reaction evidence="4">
        <text>L-glutaminyl-[peptide chain release factor] + S-adenosyl-L-methionine = N(5)-methyl-L-glutaminyl-[peptide chain release factor] + S-adenosyl-L-homocysteine + H(+)</text>
        <dbReference type="Rhea" id="RHEA:42896"/>
        <dbReference type="Rhea" id="RHEA-COMP:10271"/>
        <dbReference type="Rhea" id="RHEA-COMP:10272"/>
        <dbReference type="ChEBI" id="CHEBI:15378"/>
        <dbReference type="ChEBI" id="CHEBI:30011"/>
        <dbReference type="ChEBI" id="CHEBI:57856"/>
        <dbReference type="ChEBI" id="CHEBI:59789"/>
        <dbReference type="ChEBI" id="CHEBI:61891"/>
        <dbReference type="EC" id="2.1.1.297"/>
    </reaction>
</comment>
<dbReference type="Gene3D" id="3.40.50.150">
    <property type="entry name" value="Vaccinia Virus protein VP39"/>
    <property type="match status" value="1"/>
</dbReference>
<dbReference type="AlphaFoldDB" id="A0A2T3FX93"/>
<gene>
    <name evidence="4 8" type="primary">prmC</name>
    <name evidence="8" type="ORF">C7U55_08615</name>
    <name evidence="7" type="ORF">LJD69_03090</name>
</gene>
<feature type="domain" description="Release factor glutamine methyltransferase N-terminal" evidence="6">
    <location>
        <begin position="6"/>
        <end position="74"/>
    </location>
</feature>
<comment type="caution">
    <text evidence="4">Lacks conserved residue(s) required for the propagation of feature annotation.</text>
</comment>
<dbReference type="EC" id="2.1.1.297" evidence="4"/>
<dbReference type="GeneID" id="77471150"/>
<evidence type="ECO:0000256" key="2">
    <source>
        <dbReference type="ARBA" id="ARBA00022679"/>
    </source>
</evidence>
<evidence type="ECO:0000259" key="5">
    <source>
        <dbReference type="Pfam" id="PF13847"/>
    </source>
</evidence>
<comment type="caution">
    <text evidence="8">The sequence shown here is derived from an EMBL/GenBank/DDBJ whole genome shotgun (WGS) entry which is preliminary data.</text>
</comment>
<dbReference type="EMBL" id="JAJDKZ010000006">
    <property type="protein sequence ID" value="MCB8609582.1"/>
    <property type="molecule type" value="Genomic_DNA"/>
</dbReference>
<reference evidence="8" key="2">
    <citation type="journal article" date="2019" name="Int. J. Syst. Evol. Microbiol.">
        <title>Faecalibacillus intestinalis gen. nov., sp. nov. and Faecalibacillus faecis sp. nov., isolated from human faeces.</title>
        <authorList>
            <person name="Seo B."/>
            <person name="Jeon K."/>
            <person name="Baek I."/>
            <person name="Lee Y.M."/>
            <person name="Baek K."/>
            <person name="Ko G."/>
        </authorList>
    </citation>
    <scope>NUCLEOTIDE SEQUENCE</scope>
    <source>
        <strain evidence="8">SNUG30370</strain>
    </source>
</reference>
<dbReference type="InterPro" id="IPR019874">
    <property type="entry name" value="RF_methyltr_PrmC"/>
</dbReference>
<reference evidence="7" key="3">
    <citation type="submission" date="2021-10" db="EMBL/GenBank/DDBJ databases">
        <title>Collection of gut derived symbiotic bacterial strains cultured from healthy donors.</title>
        <authorList>
            <person name="Lin H."/>
            <person name="Littmann E."/>
            <person name="Kohout C."/>
            <person name="Pamer E.G."/>
        </authorList>
    </citation>
    <scope>NUCLEOTIDE SEQUENCE</scope>
    <source>
        <strain evidence="7">DFI.4.48</strain>
    </source>
</reference>
<keyword evidence="3 4" id="KW-0949">S-adenosyl-L-methionine</keyword>
<dbReference type="InterPro" id="IPR004556">
    <property type="entry name" value="HemK-like"/>
</dbReference>
<evidence type="ECO:0000313" key="9">
    <source>
        <dbReference type="Proteomes" id="UP000241201"/>
    </source>
</evidence>
<dbReference type="Proteomes" id="UP001198439">
    <property type="component" value="Unassembled WGS sequence"/>
</dbReference>
<evidence type="ECO:0000256" key="3">
    <source>
        <dbReference type="ARBA" id="ARBA00022691"/>
    </source>
</evidence>
<comment type="similarity">
    <text evidence="4">Belongs to the protein N5-glutamine methyltransferase family. PrmC subfamily.</text>
</comment>
<dbReference type="RefSeq" id="WP_106988220.1">
    <property type="nucleotide sequence ID" value="NZ_JAJDKR010000008.1"/>
</dbReference>
<dbReference type="Gene3D" id="1.10.8.10">
    <property type="entry name" value="DNA helicase RuvA subunit, C-terminal domain"/>
    <property type="match status" value="1"/>
</dbReference>
<accession>A0A2T3FX93</accession>
<dbReference type="EMBL" id="PYLP01000010">
    <property type="protein sequence ID" value="PST39908.1"/>
    <property type="molecule type" value="Genomic_DNA"/>
</dbReference>
<dbReference type="Pfam" id="PF13847">
    <property type="entry name" value="Methyltransf_31"/>
    <property type="match status" value="1"/>
</dbReference>
<dbReference type="InterPro" id="IPR025714">
    <property type="entry name" value="Methyltranfer_dom"/>
</dbReference>
<keyword evidence="1 4" id="KW-0489">Methyltransferase</keyword>
<feature type="domain" description="Methyltransferase" evidence="5">
    <location>
        <begin position="115"/>
        <end position="198"/>
    </location>
</feature>
<evidence type="ECO:0000259" key="6">
    <source>
        <dbReference type="Pfam" id="PF17827"/>
    </source>
</evidence>
<feature type="binding site" evidence="4">
    <location>
        <position position="146"/>
    </location>
    <ligand>
        <name>S-adenosyl-L-methionine</name>
        <dbReference type="ChEBI" id="CHEBI:59789"/>
    </ligand>
</feature>
<dbReference type="GO" id="GO:0032259">
    <property type="term" value="P:methylation"/>
    <property type="evidence" value="ECO:0007669"/>
    <property type="project" value="UniProtKB-KW"/>
</dbReference>
<dbReference type="CDD" id="cd02440">
    <property type="entry name" value="AdoMet_MTases"/>
    <property type="match status" value="1"/>
</dbReference>
<dbReference type="SUPFAM" id="SSF53335">
    <property type="entry name" value="S-adenosyl-L-methionine-dependent methyltransferases"/>
    <property type="match status" value="1"/>
</dbReference>
<dbReference type="GO" id="GO:0102559">
    <property type="term" value="F:peptide chain release factor N(5)-glutamine methyltransferase activity"/>
    <property type="evidence" value="ECO:0007669"/>
    <property type="project" value="UniProtKB-EC"/>
</dbReference>
<evidence type="ECO:0000313" key="8">
    <source>
        <dbReference type="EMBL" id="PST39908.1"/>
    </source>
</evidence>
<dbReference type="PANTHER" id="PTHR18895">
    <property type="entry name" value="HEMK METHYLTRANSFERASE"/>
    <property type="match status" value="1"/>
</dbReference>
<dbReference type="Proteomes" id="UP000241201">
    <property type="component" value="Unassembled WGS sequence"/>
</dbReference>
<sequence>MKTVRELIREAESKLDDEHKDVNVAKVLFYHLAKKEPHELYLMMNEEVEPELEKAFLVGMEEYYQGKPIQYIKGCESFFGRDFKVNEDVLIPRYETEELVENILYRIDDYFNDYKDIHLCDVGTGSGAIAITLALEEPRLKVIATDISKEALVVAQDNAKTLGANVEFRNGDMLQPLLDTHEKVDIFVSNPPYIPNDQDIEAMVKDNEPHVALFGGNDGLYFYRKIFKEVKPLLNDKALLAFEMGFDQRELMETAIKEFFGDYPFEIIKDINGKDRMLFIYYNLK</sequence>